<dbReference type="EMBL" id="GIFC01000716">
    <property type="protein sequence ID" value="MXU82799.1"/>
    <property type="molecule type" value="Transcribed_RNA"/>
</dbReference>
<dbReference type="AlphaFoldDB" id="A0A6B0TSD3"/>
<organism evidence="1">
    <name type="scientific">Ixodes ricinus</name>
    <name type="common">Common tick</name>
    <name type="synonym">Acarus ricinus</name>
    <dbReference type="NCBI Taxonomy" id="34613"/>
    <lineage>
        <taxon>Eukaryota</taxon>
        <taxon>Metazoa</taxon>
        <taxon>Ecdysozoa</taxon>
        <taxon>Arthropoda</taxon>
        <taxon>Chelicerata</taxon>
        <taxon>Arachnida</taxon>
        <taxon>Acari</taxon>
        <taxon>Parasitiformes</taxon>
        <taxon>Ixodida</taxon>
        <taxon>Ixodoidea</taxon>
        <taxon>Ixodidae</taxon>
        <taxon>Ixodinae</taxon>
        <taxon>Ixodes</taxon>
    </lineage>
</organism>
<protein>
    <submittedName>
        <fullName evidence="1">Uncharacterized protein</fullName>
    </submittedName>
</protein>
<proteinExistence type="predicted"/>
<sequence>MAGLSLLSLQLGQERRVFLLHLLVVGGDPLEVGNHLLLALLLDLVFQVAHLPHDGARLFHRLEQLVGILVH</sequence>
<accession>A0A6B0TSD3</accession>
<reference evidence="1" key="1">
    <citation type="submission" date="2019-12" db="EMBL/GenBank/DDBJ databases">
        <title>An insight into the sialome of adult female Ixodes ricinus ticks feeding for 6 days.</title>
        <authorList>
            <person name="Perner J."/>
            <person name="Ribeiro J.M.C."/>
        </authorList>
    </citation>
    <scope>NUCLEOTIDE SEQUENCE</scope>
    <source>
        <strain evidence="1">Semi-engorged</strain>
        <tissue evidence="1">Salivary glands</tissue>
    </source>
</reference>
<name>A0A6B0TSD3_IXORI</name>
<evidence type="ECO:0000313" key="1">
    <source>
        <dbReference type="EMBL" id="MXU82799.1"/>
    </source>
</evidence>